<feature type="non-terminal residue" evidence="2">
    <location>
        <position position="218"/>
    </location>
</feature>
<reference evidence="2" key="1">
    <citation type="submission" date="2018-05" db="EMBL/GenBank/DDBJ databases">
        <authorList>
            <person name="Lanie J.A."/>
            <person name="Ng W.-L."/>
            <person name="Kazmierczak K.M."/>
            <person name="Andrzejewski T.M."/>
            <person name="Davidsen T.M."/>
            <person name="Wayne K.J."/>
            <person name="Tettelin H."/>
            <person name="Glass J.I."/>
            <person name="Rusch D."/>
            <person name="Podicherti R."/>
            <person name="Tsui H.-C.T."/>
            <person name="Winkler M.E."/>
        </authorList>
    </citation>
    <scope>NUCLEOTIDE SEQUENCE</scope>
</reference>
<dbReference type="SUPFAM" id="SSF51735">
    <property type="entry name" value="NAD(P)-binding Rossmann-fold domains"/>
    <property type="match status" value="1"/>
</dbReference>
<dbReference type="PANTHER" id="PTHR43245">
    <property type="entry name" value="BIFUNCTIONAL POLYMYXIN RESISTANCE PROTEIN ARNA"/>
    <property type="match status" value="1"/>
</dbReference>
<gene>
    <name evidence="2" type="ORF">METZ01_LOCUS446259</name>
</gene>
<dbReference type="InterPro" id="IPR036291">
    <property type="entry name" value="NAD(P)-bd_dom_sf"/>
</dbReference>
<dbReference type="EMBL" id="UINC01182927">
    <property type="protein sequence ID" value="SVD93405.1"/>
    <property type="molecule type" value="Genomic_DNA"/>
</dbReference>
<dbReference type="CDD" id="cd08946">
    <property type="entry name" value="SDR_e"/>
    <property type="match status" value="1"/>
</dbReference>
<dbReference type="PANTHER" id="PTHR43245:SF23">
    <property type="entry name" value="NAD(P)-BINDING DOMAIN-CONTAINING PROTEIN"/>
    <property type="match status" value="1"/>
</dbReference>
<accession>A0A382ZE99</accession>
<sequence length="218" mass="24289">MKKILMVGGAGYVGSRLIDDLISRNLISGIYDITVVDCLWFGNYLPDHIKVINKNAINLEPEDVKGFDCVIFLGGLSNDPMADFSPQQNFIENTSLPLYLAYISKKVGVKRFIYASSCSIYGFTSNRSVTESTNPSPQYPYGISKLLGETAVMSLEDDNFRPISLRQGTIGGWSPRMRFDLVVNTMTKSALSEGKITVNNPNLWRPLVDIRDIVNAYK</sequence>
<dbReference type="Gene3D" id="3.40.50.720">
    <property type="entry name" value="NAD(P)-binding Rossmann-like Domain"/>
    <property type="match status" value="1"/>
</dbReference>
<feature type="domain" description="NAD-dependent epimerase/dehydratase" evidence="1">
    <location>
        <begin position="4"/>
        <end position="217"/>
    </location>
</feature>
<evidence type="ECO:0000259" key="1">
    <source>
        <dbReference type="Pfam" id="PF01370"/>
    </source>
</evidence>
<dbReference type="InterPro" id="IPR050177">
    <property type="entry name" value="Lipid_A_modif_metabolic_enz"/>
</dbReference>
<dbReference type="Gene3D" id="3.90.25.10">
    <property type="entry name" value="UDP-galactose 4-epimerase, domain 1"/>
    <property type="match status" value="1"/>
</dbReference>
<dbReference type="Pfam" id="PF01370">
    <property type="entry name" value="Epimerase"/>
    <property type="match status" value="1"/>
</dbReference>
<organism evidence="2">
    <name type="scientific">marine metagenome</name>
    <dbReference type="NCBI Taxonomy" id="408172"/>
    <lineage>
        <taxon>unclassified sequences</taxon>
        <taxon>metagenomes</taxon>
        <taxon>ecological metagenomes</taxon>
    </lineage>
</organism>
<name>A0A382ZE99_9ZZZZ</name>
<evidence type="ECO:0000313" key="2">
    <source>
        <dbReference type="EMBL" id="SVD93405.1"/>
    </source>
</evidence>
<protein>
    <recommendedName>
        <fullName evidence="1">NAD-dependent epimerase/dehydratase domain-containing protein</fullName>
    </recommendedName>
</protein>
<dbReference type="InterPro" id="IPR001509">
    <property type="entry name" value="Epimerase_deHydtase"/>
</dbReference>
<dbReference type="AlphaFoldDB" id="A0A382ZE99"/>
<proteinExistence type="predicted"/>